<dbReference type="PANTHER" id="PTHR30015:SF7">
    <property type="entry name" value="TYPE IV METHYL-DIRECTED RESTRICTION ENZYME ECOKMRR"/>
    <property type="match status" value="1"/>
</dbReference>
<dbReference type="Proteomes" id="UP001241056">
    <property type="component" value="Unassembled WGS sequence"/>
</dbReference>
<organism evidence="2 3">
    <name type="scientific">Thiopseudomonas acetoxidans</name>
    <dbReference type="NCBI Taxonomy" id="3041622"/>
    <lineage>
        <taxon>Bacteria</taxon>
        <taxon>Pseudomonadati</taxon>
        <taxon>Pseudomonadota</taxon>
        <taxon>Gammaproteobacteria</taxon>
        <taxon>Pseudomonadales</taxon>
        <taxon>Pseudomonadaceae</taxon>
        <taxon>Thiopseudomonas</taxon>
    </lineage>
</organism>
<dbReference type="Gene3D" id="3.40.1350.10">
    <property type="match status" value="1"/>
</dbReference>
<keyword evidence="2" id="KW-0255">Endonuclease</keyword>
<keyword evidence="2" id="KW-0378">Hydrolase</keyword>
<evidence type="ECO:0000313" key="2">
    <source>
        <dbReference type="EMBL" id="MDM7857350.1"/>
    </source>
</evidence>
<dbReference type="InterPro" id="IPR052906">
    <property type="entry name" value="Type_IV_Methyl-Rstrct_Enzyme"/>
</dbReference>
<proteinExistence type="predicted"/>
<dbReference type="InterPro" id="IPR007560">
    <property type="entry name" value="Restrct_endonuc_IV_Mrr"/>
</dbReference>
<reference evidence="2 3" key="1">
    <citation type="submission" date="2023-06" db="EMBL/GenBank/DDBJ databases">
        <title>Thiopseudomonas sp. CY1220 draft genome sequence.</title>
        <authorList>
            <person name="Zhao G."/>
            <person name="An M."/>
        </authorList>
    </citation>
    <scope>NUCLEOTIDE SEQUENCE [LARGE SCALE GENOMIC DNA]</scope>
    <source>
        <strain evidence="2 3">CY1220</strain>
    </source>
</reference>
<evidence type="ECO:0000259" key="1">
    <source>
        <dbReference type="Pfam" id="PF04471"/>
    </source>
</evidence>
<accession>A0ABT7SMC9</accession>
<keyword evidence="2" id="KW-0540">Nuclease</keyword>
<comment type="caution">
    <text evidence="2">The sequence shown here is derived from an EMBL/GenBank/DDBJ whole genome shotgun (WGS) entry which is preliminary data.</text>
</comment>
<dbReference type="PANTHER" id="PTHR30015">
    <property type="entry name" value="MRR RESTRICTION SYSTEM PROTEIN"/>
    <property type="match status" value="1"/>
</dbReference>
<protein>
    <submittedName>
        <fullName evidence="2">Restriction endonuclease</fullName>
    </submittedName>
</protein>
<dbReference type="Pfam" id="PF04471">
    <property type="entry name" value="Mrr_cat"/>
    <property type="match status" value="1"/>
</dbReference>
<dbReference type="RefSeq" id="WP_289410006.1">
    <property type="nucleotide sequence ID" value="NZ_JAUCDY010000003.1"/>
</dbReference>
<name>A0ABT7SMC9_9GAMM</name>
<keyword evidence="3" id="KW-1185">Reference proteome</keyword>
<evidence type="ECO:0000313" key="3">
    <source>
        <dbReference type="Proteomes" id="UP001241056"/>
    </source>
</evidence>
<dbReference type="GO" id="GO:0004519">
    <property type="term" value="F:endonuclease activity"/>
    <property type="evidence" value="ECO:0007669"/>
    <property type="project" value="UniProtKB-KW"/>
</dbReference>
<dbReference type="EMBL" id="JAUCDY010000003">
    <property type="protein sequence ID" value="MDM7857350.1"/>
    <property type="molecule type" value="Genomic_DNA"/>
</dbReference>
<sequence>MPGPKIYLTRTPYELVKIGQIGYGWPQVNFSEASTLDELVLMFRKQDIDVGRQLNQIKRFYSIKAGDIVVVPLPCVIAIGYATGIKTYKSGIEYGENRIGVNFLRHDDGSILRIPRDNLTGAFSSRLKIRMTVVSLSEFKDEVIAVIERIKSNGITVINSRVQELEEKAQQQLKYQLLQNICEGKTYLESGGYGLEKLVAELLMAEGYEANILDKAAFSGQADADILAVREDRFSSTTLLVQVKHHTGTTGFQAVRQLESIDEELKAQKWIVTSAKMNPAAKAAAEKQDINIIEGESLVDWIVEQSDKLSRQTLHKLGISSVPTLLTY</sequence>
<gene>
    <name evidence="2" type="ORF">QEZ41_03515</name>
</gene>
<dbReference type="InterPro" id="IPR011856">
    <property type="entry name" value="tRNA_endonuc-like_dom_sf"/>
</dbReference>
<dbReference type="SUPFAM" id="SSF52980">
    <property type="entry name" value="Restriction endonuclease-like"/>
    <property type="match status" value="1"/>
</dbReference>
<dbReference type="InterPro" id="IPR011335">
    <property type="entry name" value="Restrct_endonuc-II-like"/>
</dbReference>
<feature type="domain" description="Restriction endonuclease type IV Mrr" evidence="1">
    <location>
        <begin position="192"/>
        <end position="302"/>
    </location>
</feature>